<evidence type="ECO:0000256" key="15">
    <source>
        <dbReference type="SAM" id="MobiDB-lite"/>
    </source>
</evidence>
<name>A0A8S1HL67_9PELO</name>
<dbReference type="SUPFAM" id="SSF54001">
    <property type="entry name" value="Cysteine proteinases"/>
    <property type="match status" value="1"/>
</dbReference>
<keyword evidence="8" id="KW-0788">Thiol protease</keyword>
<evidence type="ECO:0000259" key="17">
    <source>
        <dbReference type="Pfam" id="PF20908"/>
    </source>
</evidence>
<evidence type="ECO:0000259" key="16">
    <source>
        <dbReference type="Pfam" id="PF07910"/>
    </source>
</evidence>
<keyword evidence="5" id="KW-0645">Protease</keyword>
<keyword evidence="20" id="KW-1185">Reference proteome</keyword>
<feature type="compositionally biased region" description="Pro residues" evidence="15">
    <location>
        <begin position="19"/>
        <end position="28"/>
    </location>
</feature>
<comment type="subcellular location">
    <subcellularLocation>
        <location evidence="2">Cytoplasm</location>
        <location evidence="2">Perinuclear region</location>
    </subcellularLocation>
    <subcellularLocation>
        <location evidence="1">Endoplasmic reticulum membrane</location>
        <topology evidence="1">Peripheral membrane protein</topology>
    </subcellularLocation>
</comment>
<dbReference type="PANTHER" id="PTHR48153">
    <property type="entry name" value="UFM1-SPECIFIC PROTEASE 2"/>
    <property type="match status" value="1"/>
</dbReference>
<feature type="region of interest" description="Disordered" evidence="15">
    <location>
        <begin position="1"/>
        <end position="38"/>
    </location>
</feature>
<evidence type="ECO:0000256" key="11">
    <source>
        <dbReference type="ARBA" id="ARBA00056938"/>
    </source>
</evidence>
<keyword evidence="7" id="KW-0378">Hydrolase</keyword>
<dbReference type="Proteomes" id="UP000835052">
    <property type="component" value="Unassembled WGS sequence"/>
</dbReference>
<dbReference type="InterPro" id="IPR002816">
    <property type="entry name" value="TraB/PrgY/GumN_fam"/>
</dbReference>
<sequence length="1236" mass="140040">MEEQGDSVNITESDVDYPDPNPNLPPPSASAENQLTEEDIFKMKSLTRNSLRAGGAGTSETADQSIISLADSASNFDEHVGEEFDEVEVPDTDSDPGKQLDPQNRIFNGWLFGRNRLEDFKLNQNTITTLKYPRRVDIPPCPEGIDDPGWYKAFEEATLYLIGTAHFSKESQQDVTETIKATQPDYVMVELCPARISILSMDEAALLNEAKELSTKKMINTIKQNGMVQGMLHVLLLSISAHVTRELSMAPGGEFRAAHRAAMQTQLCRVILGDRPIQVTLQRALASFSPWQKIRFFAHVVFCQRESITPEEVERCKQRDMLEELLAEMAGDFPQLSQIFVEERDAYMVHVLHSLLMKNTAEKRISWLNRNSQNVPWQPLSVVAVVGIGHTPGILSRWEDPVDFAPLLVIPPPTLTSKIVKTTFRVAFWGAAAYLIYRGASRARNGEPNRAMDHRLRRHVPKLCKYDFFSTGPEKTGSIRIFFAYSEDLTDANYRFIESSLSSDIELVGNVAVEGRTAPLIGDGFTINCTTQLLESRNVTDFLDINGMFNNEPVFPEGLSLCSKVGFEFSLREGREMDDVRYGAERIGLALFRFVFINAEKDLIIRDHKEKEKALKQLDEFSKGAVPYKDHIDFVALQSLTRDTSNDSEDQKLVPTVRITKDGKHFTKATFVVDVVGPAFFGNDSLTIYQRMSEAFRRRVNNVMSLCVNSIKKQRGIVTTTSATFLPPNWPSFLHLQLPTSWLETEQKAYRQRLHQLFNLPSTQPCLRLAQSLSFSNAKSGSKLLRSPHTSITNYKQIGVVSLVRGAYNYHHYMQDGMDDSGWGCAYRSLQSIWSWFVLNGYTDKPVPSHREIQQCLVDIGDKEQKFLGSRQWIGSTEISFVLQTLLNIESRFIATNSGAEVVERARELARHFDTVGSPVMIGGNMLAHTILGVDFNDGTGETKFLVLDPHYTGSEDLKTVISKGWCNWKPSSFWSTEHFYNIVLPQPPTDNTFRGLRTLEASIMAEELERVRAEAARLSQLLEEATADKIKAAEYGMLLLEQKDELEKKLTRLQAELDVTKAEVDKANQSLLEFRSHHQKATRSELENEESLLEESSAKERQLLERITSLEAELKQREQELIDSRAELQRIHNEHSRAADSGAMLEDERRKLKSELKETKEREQRLLAEYSELEEENIALQKTVANLRGAQVEFESLKIDCSRYEEEIYMLNAAVVESEALRAIAEKQVIFFVFA</sequence>
<dbReference type="GO" id="GO:0005634">
    <property type="term" value="C:nucleus"/>
    <property type="evidence" value="ECO:0007669"/>
    <property type="project" value="TreeGrafter"/>
</dbReference>
<evidence type="ECO:0000259" key="18">
    <source>
        <dbReference type="Pfam" id="PF22084"/>
    </source>
</evidence>
<dbReference type="InterPro" id="IPR038765">
    <property type="entry name" value="Papain-like_cys_pep_sf"/>
</dbReference>
<evidence type="ECO:0000256" key="2">
    <source>
        <dbReference type="ARBA" id="ARBA00004556"/>
    </source>
</evidence>
<comment type="subunit">
    <text evidence="12">Interacts with odr-4.</text>
</comment>
<gene>
    <name evidence="19" type="ORF">CAUJ_LOCUS11040</name>
</gene>
<dbReference type="Pfam" id="PF01963">
    <property type="entry name" value="TraB_PrgY_gumN"/>
    <property type="match status" value="1"/>
</dbReference>
<evidence type="ECO:0000256" key="8">
    <source>
        <dbReference type="ARBA" id="ARBA00022807"/>
    </source>
</evidence>
<dbReference type="GO" id="GO:0071567">
    <property type="term" value="F:deUFMylase activity"/>
    <property type="evidence" value="ECO:0007669"/>
    <property type="project" value="TreeGrafter"/>
</dbReference>
<evidence type="ECO:0000256" key="4">
    <source>
        <dbReference type="ARBA" id="ARBA00010061"/>
    </source>
</evidence>
<dbReference type="Pfam" id="PF07910">
    <property type="entry name" value="Peptidase_C78"/>
    <property type="match status" value="1"/>
</dbReference>
<evidence type="ECO:0000313" key="20">
    <source>
        <dbReference type="Proteomes" id="UP000835052"/>
    </source>
</evidence>
<dbReference type="InterPro" id="IPR049387">
    <property type="entry name" value="UFSP2-like_2nd"/>
</dbReference>
<dbReference type="CDD" id="cd14726">
    <property type="entry name" value="TraB_PrgY-like"/>
    <property type="match status" value="1"/>
</dbReference>
<accession>A0A8S1HL67</accession>
<evidence type="ECO:0000256" key="13">
    <source>
        <dbReference type="ARBA" id="ARBA00073057"/>
    </source>
</evidence>
<evidence type="ECO:0000313" key="19">
    <source>
        <dbReference type="EMBL" id="CAD6195121.1"/>
    </source>
</evidence>
<dbReference type="PANTHER" id="PTHR48153:SF2">
    <property type="entry name" value="UFM1-SPECIFIC PROTEASE 2"/>
    <property type="match status" value="1"/>
</dbReference>
<dbReference type="GO" id="GO:0070840">
    <property type="term" value="F:dynein complex binding"/>
    <property type="evidence" value="ECO:0007669"/>
    <property type="project" value="InterPro"/>
</dbReference>
<dbReference type="EMBL" id="CAJGYM010000051">
    <property type="protein sequence ID" value="CAD6195121.1"/>
    <property type="molecule type" value="Genomic_DNA"/>
</dbReference>
<feature type="domain" description="UFSP2 second" evidence="17">
    <location>
        <begin position="649"/>
        <end position="778"/>
    </location>
</feature>
<comment type="function">
    <text evidence="11">Thiol protease which recognizes and hydrolyzes the peptide bond at the C-terminal Gly of ufm-1, a ubiquitin-like modifier protein bound to a number of target proteins. Required, with oct-4, for the localization of a subset of 7 transmembrane domain odorant receptors, including odr-10, to the cilia of olfactory neurons AWA and AWC. Operates in aggregation behavior, and responses to oxygen levels.</text>
</comment>
<dbReference type="GO" id="GO:0005789">
    <property type="term" value="C:endoplasmic reticulum membrane"/>
    <property type="evidence" value="ECO:0007669"/>
    <property type="project" value="UniProtKB-SubCell"/>
</dbReference>
<evidence type="ECO:0000256" key="7">
    <source>
        <dbReference type="ARBA" id="ARBA00022801"/>
    </source>
</evidence>
<dbReference type="GO" id="GO:0006508">
    <property type="term" value="P:proteolysis"/>
    <property type="evidence" value="ECO:0007669"/>
    <property type="project" value="UniProtKB-KW"/>
</dbReference>
<proteinExistence type="inferred from homology"/>
<evidence type="ECO:0000256" key="14">
    <source>
        <dbReference type="ARBA" id="ARBA00076114"/>
    </source>
</evidence>
<dbReference type="InterPro" id="IPR046345">
    <property type="entry name" value="TraB_PrgY-like"/>
</dbReference>
<dbReference type="InterPro" id="IPR018477">
    <property type="entry name" value="BICD"/>
</dbReference>
<dbReference type="InterPro" id="IPR012462">
    <property type="entry name" value="UFSP1/2_DUB_cat"/>
</dbReference>
<evidence type="ECO:0000256" key="3">
    <source>
        <dbReference type="ARBA" id="ARBA00008552"/>
    </source>
</evidence>
<comment type="similarity">
    <text evidence="3">Belongs to the peptidase C78 family.</text>
</comment>
<evidence type="ECO:0000256" key="9">
    <source>
        <dbReference type="ARBA" id="ARBA00022824"/>
    </source>
</evidence>
<feature type="compositionally biased region" description="Polar residues" evidence="15">
    <location>
        <begin position="1"/>
        <end position="12"/>
    </location>
</feature>
<feature type="domain" description="UFSP1/2/DUB catalytic" evidence="16">
    <location>
        <begin position="800"/>
        <end position="984"/>
    </location>
</feature>
<dbReference type="Pfam" id="PF09730">
    <property type="entry name" value="BicD"/>
    <property type="match status" value="1"/>
</dbReference>
<dbReference type="GO" id="GO:0008093">
    <property type="term" value="F:cytoskeletal anchor activity"/>
    <property type="evidence" value="ECO:0007669"/>
    <property type="project" value="InterPro"/>
</dbReference>
<feature type="region of interest" description="Disordered" evidence="15">
    <location>
        <begin position="1076"/>
        <end position="1099"/>
    </location>
</feature>
<evidence type="ECO:0000256" key="1">
    <source>
        <dbReference type="ARBA" id="ARBA00004406"/>
    </source>
</evidence>
<evidence type="ECO:0000256" key="5">
    <source>
        <dbReference type="ARBA" id="ARBA00022670"/>
    </source>
</evidence>
<feature type="domain" description="UFSP N-terminal MPN" evidence="18">
    <location>
        <begin position="479"/>
        <end position="548"/>
    </location>
</feature>
<dbReference type="Gene3D" id="3.90.70.130">
    <property type="match status" value="1"/>
</dbReference>
<dbReference type="Pfam" id="PF22084">
    <property type="entry name" value="UfSP_MPN_N"/>
    <property type="match status" value="1"/>
</dbReference>
<evidence type="ECO:0000256" key="12">
    <source>
        <dbReference type="ARBA" id="ARBA00064300"/>
    </source>
</evidence>
<comment type="similarity">
    <text evidence="4">Belongs to the BicD family.</text>
</comment>
<dbReference type="OrthoDB" id="417506at2759"/>
<dbReference type="AlphaFoldDB" id="A0A8S1HL67"/>
<dbReference type="InterPro" id="IPR054308">
    <property type="entry name" value="UFSP_MPN"/>
</dbReference>
<organism evidence="19 20">
    <name type="scientific">Caenorhabditis auriculariae</name>
    <dbReference type="NCBI Taxonomy" id="2777116"/>
    <lineage>
        <taxon>Eukaryota</taxon>
        <taxon>Metazoa</taxon>
        <taxon>Ecdysozoa</taxon>
        <taxon>Nematoda</taxon>
        <taxon>Chromadorea</taxon>
        <taxon>Rhabditida</taxon>
        <taxon>Rhabditina</taxon>
        <taxon>Rhabditomorpha</taxon>
        <taxon>Rhabditoidea</taxon>
        <taxon>Rhabditidae</taxon>
        <taxon>Peloderinae</taxon>
        <taxon>Caenorhabditis</taxon>
    </lineage>
</organism>
<keyword evidence="10" id="KW-0175">Coiled coil</keyword>
<reference evidence="19" key="1">
    <citation type="submission" date="2020-10" db="EMBL/GenBank/DDBJ databases">
        <authorList>
            <person name="Kikuchi T."/>
        </authorList>
    </citation>
    <scope>NUCLEOTIDE SEQUENCE</scope>
    <source>
        <strain evidence="19">NKZ352</strain>
    </source>
</reference>
<evidence type="ECO:0000256" key="10">
    <source>
        <dbReference type="ARBA" id="ARBA00023054"/>
    </source>
</evidence>
<keyword evidence="6" id="KW-0833">Ubl conjugation pathway</keyword>
<evidence type="ECO:0000256" key="6">
    <source>
        <dbReference type="ARBA" id="ARBA00022786"/>
    </source>
</evidence>
<comment type="caution">
    <text evidence="19">The sequence shown here is derived from an EMBL/GenBank/DDBJ whole genome shotgun (WGS) entry which is preliminary data.</text>
</comment>
<dbReference type="Pfam" id="PF20908">
    <property type="entry name" value="UfSP2_N"/>
    <property type="match status" value="1"/>
</dbReference>
<keyword evidence="9" id="KW-0256">Endoplasmic reticulum</keyword>
<dbReference type="GO" id="GO:0048471">
    <property type="term" value="C:perinuclear region of cytoplasm"/>
    <property type="evidence" value="ECO:0007669"/>
    <property type="project" value="UniProtKB-SubCell"/>
</dbReference>
<protein>
    <recommendedName>
        <fullName evidence="13">Ufm1-specific protease</fullName>
    </recommendedName>
    <alternativeName>
        <fullName evidence="14">Odorant response abnormal protein 8</fullName>
    </alternativeName>
</protein>
<dbReference type="FunFam" id="3.90.70.130:FF:000001">
    <property type="entry name" value="Probable Ufm1-specific protease 2"/>
    <property type="match status" value="1"/>
</dbReference>